<proteinExistence type="predicted"/>
<keyword evidence="1" id="KW-0812">Transmembrane</keyword>
<feature type="transmembrane region" description="Helical" evidence="1">
    <location>
        <begin position="21"/>
        <end position="39"/>
    </location>
</feature>
<accession>A0AAD6SGQ0</accession>
<dbReference type="AlphaFoldDB" id="A0AAD6SGQ0"/>
<sequence length="770" mass="85586">MYDIIVGVVRGQQKTISIERSVILPSLSLTLALISQLVMVDGRGSMDSTVSDSRPNHVLPFDILTRVFSYTLGTVWWSSPIYPYIRSLFRLAHVDKHWRGVCLDSIPLWSTIAINRGIKLDFLAYCLDRTGNAPLHLQILFSRPGAEPINLILAALTGYDHRMETLYLSVGSPELADAVAPFFNSATLSAVRSLAIDCGPREMRRTCTDSTFFNLSRNAPMLEALRVRCAWFSLARAQSFSCLRILVIRDIILRYSPTVADWLVIQSTAVCLERIALQNVGCRGATLLCPTLHFAALTHLDVLFTNRSTGLVDLIRAFRAPALTYISFVGQPVELLQSILRPASTGSRLQHLAIHFSHFDIKGLRCLFSSVPRLKTLDVRTGDTDVLDVISGKENLDGIPLCLDLKVLFLSHAGTVHVRNFLTSRSKKLGRRAELSHVLFRNPLENRPSYDLDLEWLRDNTILSQPSLSFHIGYGLTNPTNLSMNISPNECSASLCVAFWASLRNQYSLSVSRLSVFEGVAFRSFGIASSGHVVLNIASGLRAYVYVSGVWVPWGRTITIASTLLLFCCVTLYCGGVCNLITRQLKVITVENSPVIRGCRAVFGGGPSRIISGRIIEPYIINSNGIKSWQHMEYLFEFQCKSVDLPSILARHKNCIGARLPMERLADRLTKYDVLVAAKAHVLWIPQRLSADQCRLRLKGHKCTKCEDVVSVFKNIAVYSSGIGLSATRNFLLDLWVCETLNASLKIIAPPSVLELSEKLVVLYAAVWSL</sequence>
<dbReference type="InterPro" id="IPR032675">
    <property type="entry name" value="LRR_dom_sf"/>
</dbReference>
<evidence type="ECO:0000313" key="3">
    <source>
        <dbReference type="Proteomes" id="UP001218188"/>
    </source>
</evidence>
<dbReference type="EMBL" id="JARJCM010000128">
    <property type="protein sequence ID" value="KAJ7027194.1"/>
    <property type="molecule type" value="Genomic_DNA"/>
</dbReference>
<reference evidence="2" key="1">
    <citation type="submission" date="2023-03" db="EMBL/GenBank/DDBJ databases">
        <title>Massive genome expansion in bonnet fungi (Mycena s.s.) driven by repeated elements and novel gene families across ecological guilds.</title>
        <authorList>
            <consortium name="Lawrence Berkeley National Laboratory"/>
            <person name="Harder C.B."/>
            <person name="Miyauchi S."/>
            <person name="Viragh M."/>
            <person name="Kuo A."/>
            <person name="Thoen E."/>
            <person name="Andreopoulos B."/>
            <person name="Lu D."/>
            <person name="Skrede I."/>
            <person name="Drula E."/>
            <person name="Henrissat B."/>
            <person name="Morin E."/>
            <person name="Kohler A."/>
            <person name="Barry K."/>
            <person name="LaButti K."/>
            <person name="Morin E."/>
            <person name="Salamov A."/>
            <person name="Lipzen A."/>
            <person name="Mereny Z."/>
            <person name="Hegedus B."/>
            <person name="Baldrian P."/>
            <person name="Stursova M."/>
            <person name="Weitz H."/>
            <person name="Taylor A."/>
            <person name="Grigoriev I.V."/>
            <person name="Nagy L.G."/>
            <person name="Martin F."/>
            <person name="Kauserud H."/>
        </authorList>
    </citation>
    <scope>NUCLEOTIDE SEQUENCE</scope>
    <source>
        <strain evidence="2">CBHHK200</strain>
    </source>
</reference>
<keyword evidence="1" id="KW-1133">Transmembrane helix</keyword>
<dbReference type="Proteomes" id="UP001218188">
    <property type="component" value="Unassembled WGS sequence"/>
</dbReference>
<comment type="caution">
    <text evidence="2">The sequence shown here is derived from an EMBL/GenBank/DDBJ whole genome shotgun (WGS) entry which is preliminary data.</text>
</comment>
<keyword evidence="1" id="KW-0472">Membrane</keyword>
<evidence type="ECO:0000313" key="2">
    <source>
        <dbReference type="EMBL" id="KAJ7027194.1"/>
    </source>
</evidence>
<name>A0AAD6SGQ0_9AGAR</name>
<evidence type="ECO:0000256" key="1">
    <source>
        <dbReference type="SAM" id="Phobius"/>
    </source>
</evidence>
<gene>
    <name evidence="2" type="ORF">C8F04DRAFT_1189857</name>
</gene>
<dbReference type="Gene3D" id="3.80.10.10">
    <property type="entry name" value="Ribonuclease Inhibitor"/>
    <property type="match status" value="1"/>
</dbReference>
<organism evidence="2 3">
    <name type="scientific">Mycena alexandri</name>
    <dbReference type="NCBI Taxonomy" id="1745969"/>
    <lineage>
        <taxon>Eukaryota</taxon>
        <taxon>Fungi</taxon>
        <taxon>Dikarya</taxon>
        <taxon>Basidiomycota</taxon>
        <taxon>Agaricomycotina</taxon>
        <taxon>Agaricomycetes</taxon>
        <taxon>Agaricomycetidae</taxon>
        <taxon>Agaricales</taxon>
        <taxon>Marasmiineae</taxon>
        <taxon>Mycenaceae</taxon>
        <taxon>Mycena</taxon>
    </lineage>
</organism>
<keyword evidence="3" id="KW-1185">Reference proteome</keyword>
<protein>
    <submittedName>
        <fullName evidence="2">Uncharacterized protein</fullName>
    </submittedName>
</protein>